<dbReference type="AlphaFoldDB" id="A0A2N9G417"/>
<name>A0A2N9G417_FAGSY</name>
<organism evidence="1">
    <name type="scientific">Fagus sylvatica</name>
    <name type="common">Beechnut</name>
    <dbReference type="NCBI Taxonomy" id="28930"/>
    <lineage>
        <taxon>Eukaryota</taxon>
        <taxon>Viridiplantae</taxon>
        <taxon>Streptophyta</taxon>
        <taxon>Embryophyta</taxon>
        <taxon>Tracheophyta</taxon>
        <taxon>Spermatophyta</taxon>
        <taxon>Magnoliopsida</taxon>
        <taxon>eudicotyledons</taxon>
        <taxon>Gunneridae</taxon>
        <taxon>Pentapetalae</taxon>
        <taxon>rosids</taxon>
        <taxon>fabids</taxon>
        <taxon>Fagales</taxon>
        <taxon>Fagaceae</taxon>
        <taxon>Fagus</taxon>
    </lineage>
</organism>
<accession>A0A2N9G417</accession>
<reference evidence="1" key="1">
    <citation type="submission" date="2018-02" db="EMBL/GenBank/DDBJ databases">
        <authorList>
            <person name="Cohen D.B."/>
            <person name="Kent A.D."/>
        </authorList>
    </citation>
    <scope>NUCLEOTIDE SEQUENCE</scope>
</reference>
<sequence>MGHAAYRRKALDVLFPTIPDQTGDAIGEPRVPRRSLESLSFQRTRARGSTCCEQERLCARRRLSGRKNAFCSQRVFSQILSQFARIFDLAPDVGFSTFLVPSESLRCLLLQGSGFAGIRAWTCEIWPREQRPPGVFLVRLRAVFRSGFRLAPINSWRSESSTSCMNVSSFQRARACRSTCCESGRLCAQAWQRRWENSGTFSKTLFRRPVFTRVVDVAPDVGFRRSWYRRKAYATYFSKGTGLAQRRAWVRKI</sequence>
<gene>
    <name evidence="1" type="ORF">FSB_LOCUS22067</name>
</gene>
<dbReference type="EMBL" id="OIVN01001458">
    <property type="protein sequence ID" value="SPC94185.1"/>
    <property type="molecule type" value="Genomic_DNA"/>
</dbReference>
<evidence type="ECO:0000313" key="1">
    <source>
        <dbReference type="EMBL" id="SPC94185.1"/>
    </source>
</evidence>
<proteinExistence type="predicted"/>
<protein>
    <submittedName>
        <fullName evidence="1">Uncharacterized protein</fullName>
    </submittedName>
</protein>